<evidence type="ECO:0000313" key="8">
    <source>
        <dbReference type="Proteomes" id="UP000198609"/>
    </source>
</evidence>
<accession>A0A1H4WSM9</accession>
<feature type="compositionally biased region" description="Basic and acidic residues" evidence="5">
    <location>
        <begin position="434"/>
        <end position="446"/>
    </location>
</feature>
<feature type="region of interest" description="Disordered" evidence="5">
    <location>
        <begin position="466"/>
        <end position="487"/>
    </location>
</feature>
<keyword evidence="1" id="KW-0479">Metal-binding</keyword>
<keyword evidence="8" id="KW-1185">Reference proteome</keyword>
<dbReference type="InterPro" id="IPR050337">
    <property type="entry name" value="L-rhamnose_isomerase"/>
</dbReference>
<dbReference type="CDD" id="cd08943">
    <property type="entry name" value="R1PA_ADH_SDR_c"/>
    <property type="match status" value="1"/>
</dbReference>
<dbReference type="GO" id="GO:0019324">
    <property type="term" value="P:L-lyxose metabolic process"/>
    <property type="evidence" value="ECO:0007669"/>
    <property type="project" value="TreeGrafter"/>
</dbReference>
<keyword evidence="3" id="KW-0464">Manganese</keyword>
<evidence type="ECO:0000256" key="2">
    <source>
        <dbReference type="ARBA" id="ARBA00023002"/>
    </source>
</evidence>
<dbReference type="NCBIfam" id="NF006188">
    <property type="entry name" value="PRK08324.1-1"/>
    <property type="match status" value="1"/>
</dbReference>
<evidence type="ECO:0000256" key="3">
    <source>
        <dbReference type="ARBA" id="ARBA00023211"/>
    </source>
</evidence>
<proteinExistence type="predicted"/>
<dbReference type="InterPro" id="IPR036291">
    <property type="entry name" value="NAD(P)-bd_dom_sf"/>
</dbReference>
<dbReference type="InterPro" id="IPR002347">
    <property type="entry name" value="SDR_fam"/>
</dbReference>
<dbReference type="EMBL" id="FNST01000002">
    <property type="protein sequence ID" value="SEC96382.1"/>
    <property type="molecule type" value="Genomic_DNA"/>
</dbReference>
<reference evidence="8" key="1">
    <citation type="submission" date="2016-10" db="EMBL/GenBank/DDBJ databases">
        <authorList>
            <person name="Varghese N."/>
            <person name="Submissions S."/>
        </authorList>
    </citation>
    <scope>NUCLEOTIDE SEQUENCE [LARGE SCALE GENOMIC DNA]</scope>
    <source>
        <strain evidence="8">DSM 40318</strain>
    </source>
</reference>
<dbReference type="NCBIfam" id="TIGR02635">
    <property type="entry name" value="RhaI_grampos"/>
    <property type="match status" value="1"/>
</dbReference>
<evidence type="ECO:0000256" key="5">
    <source>
        <dbReference type="SAM" id="MobiDB-lite"/>
    </source>
</evidence>
<evidence type="ECO:0000313" key="7">
    <source>
        <dbReference type="EMBL" id="SEC96382.1"/>
    </source>
</evidence>
<dbReference type="Proteomes" id="UP000198609">
    <property type="component" value="Unassembled WGS sequence"/>
</dbReference>
<keyword evidence="2" id="KW-0560">Oxidoreductase</keyword>
<sequence>MSDVPAVKAALKSQAVETPSWAYGNSGTRFKVFAQPGVPRSPQEKLDDAAQVHAFTGVAPTVALHIPWDRVEDYGALAKYAEERGLKLGAINSNVFQDDDYKLGSVTHPDPAVRRKALDHLLECVDIMDATGSRDLKLWFSDGTNYPGQDDIAARQDRLGEALSAVYDRLGDDQRMLLEYKFFEPAFYTTDVPDWGTAYAHCLKLGPKAQVCVDTGHHAPGTNIEFIVALLLREKRLGAFDFNSRFYADDDLMVGAADPFQLFRIMYEVVRGGGLTSGVAFMLDQCHNIEPKIPAIIRSVMNVQEATAKALLVDGDALGEAQRTGDVLGANAVLMDAYNTDVRPLLAEVREELGIDADPMGAYRGSGWAERIVSERVGGQQAGWGRSACAGPFPTPPLPESGGKPPGPRPAPPTAAGPQSRTCGTRLPPPPRPIRRDRPGPHKEDVMTAEPHPEAAALLERSHRLGADPRNTNYAGGNTSAKGTATDPVTGQDVELMWVKGSGGDLGTLAHSGLAELRLDRIRALTGVYPGVDREDEMVAAFDYCLHGKGGAAPSIDTAMHGLVDAAHVDHLHPDSGIALACAADGEALTKECFGNQVVWVPWRRPGFQLGLDIAAIKKANPQAIGCILGGHGITAWGDTSAACEANSLHIIRTAEEFLTTRGKADPFGPVVHPTLPHAERRARAAALAPVIRGLASSDRPQVGHFTDNDTVLDFVSRAEHPRLSALGTSCPDHFLRTKVRPLVLDLPPDTPLDETITRLKELHTTYRTDYAAYYNHHATPDSPPMRGADPAIVLIPGVGMFSYGKDKQTARVAGEFYVNAINVMRGAEAVSTYSPIEESEKFRIEYWALEEAKLQRMPKPGPLATRIALVTGAGSGIGKAIAHRLVAEGACVVVADINTGSATAVAQELGGPDKAIAVTADITSEEEIKAAFAQATLHFGGVDILVNNAGISISKPLLETTTHEWDLQHTIMARGSFLASREAARTFIAQNMGGDIVYIASKNAVFAGPNNIAYSATKADQAHQVRLLAAELGEHGIRVNGVNPDGVVQGSGIFASGWGAQRAAVYGVPEEKLGEFYAQRTLLKREVLPTHVANAVFTLVGGDLTHTTGLHIPVDAGVAAAFLR</sequence>
<dbReference type="InterPro" id="IPR013022">
    <property type="entry name" value="Xyl_isomerase-like_TIM-brl"/>
</dbReference>
<dbReference type="SUPFAM" id="SSF53639">
    <property type="entry name" value="AraD/HMP-PK domain-like"/>
    <property type="match status" value="1"/>
</dbReference>
<dbReference type="PRINTS" id="PR00081">
    <property type="entry name" value="GDHRDH"/>
</dbReference>
<name>A0A1H4WSM9_STRMJ</name>
<dbReference type="InterPro" id="IPR036409">
    <property type="entry name" value="Aldolase_II/adducin_N_sf"/>
</dbReference>
<dbReference type="Gene3D" id="3.40.50.720">
    <property type="entry name" value="NAD(P)-binding Rossmann-like Domain"/>
    <property type="match status" value="1"/>
</dbReference>
<dbReference type="GO" id="GO:0016491">
    <property type="term" value="F:oxidoreductase activity"/>
    <property type="evidence" value="ECO:0007669"/>
    <property type="project" value="UniProtKB-KW"/>
</dbReference>
<evidence type="ECO:0000256" key="4">
    <source>
        <dbReference type="ARBA" id="ARBA00023235"/>
    </source>
</evidence>
<dbReference type="InterPro" id="IPR013457">
    <property type="entry name" value="Rhamnose_iso-rel"/>
</dbReference>
<dbReference type="InterPro" id="IPR001303">
    <property type="entry name" value="Aldolase_II/adducin_N"/>
</dbReference>
<dbReference type="NCBIfam" id="TIGR02632">
    <property type="entry name" value="RhaD_aldol-ADH"/>
    <property type="match status" value="1"/>
</dbReference>
<dbReference type="SUPFAM" id="SSF51658">
    <property type="entry name" value="Xylose isomerase-like"/>
    <property type="match status" value="1"/>
</dbReference>
<keyword evidence="4" id="KW-0413">Isomerase</keyword>
<dbReference type="InterPro" id="IPR036237">
    <property type="entry name" value="Xyl_isomerase-like_sf"/>
</dbReference>
<feature type="domain" description="Class II aldolase/adducin N-terminal" evidence="6">
    <location>
        <begin position="457"/>
        <end position="659"/>
    </location>
</feature>
<organism evidence="7 8">
    <name type="scientific">Streptomyces melanosporofaciens</name>
    <dbReference type="NCBI Taxonomy" id="67327"/>
    <lineage>
        <taxon>Bacteria</taxon>
        <taxon>Bacillati</taxon>
        <taxon>Actinomycetota</taxon>
        <taxon>Actinomycetes</taxon>
        <taxon>Kitasatosporales</taxon>
        <taxon>Streptomycetaceae</taxon>
        <taxon>Streptomyces</taxon>
        <taxon>Streptomyces violaceusniger group</taxon>
    </lineage>
</organism>
<dbReference type="Pfam" id="PF00596">
    <property type="entry name" value="Aldolase_II"/>
    <property type="match status" value="1"/>
</dbReference>
<dbReference type="AlphaFoldDB" id="A0A1H4WSM9"/>
<gene>
    <name evidence="7" type="ORF">SAMN04490356_6266</name>
</gene>
<feature type="region of interest" description="Disordered" evidence="5">
    <location>
        <begin position="379"/>
        <end position="451"/>
    </location>
</feature>
<feature type="compositionally biased region" description="Polar residues" evidence="5">
    <location>
        <begin position="470"/>
        <end position="487"/>
    </location>
</feature>
<dbReference type="GO" id="GO:0008740">
    <property type="term" value="F:L-rhamnose isomerase activity"/>
    <property type="evidence" value="ECO:0007669"/>
    <property type="project" value="TreeGrafter"/>
</dbReference>
<dbReference type="PANTHER" id="PTHR30268">
    <property type="entry name" value="L-RHAMNOSE ISOMERASE"/>
    <property type="match status" value="1"/>
</dbReference>
<dbReference type="GO" id="GO:0019301">
    <property type="term" value="P:rhamnose catabolic process"/>
    <property type="evidence" value="ECO:0007669"/>
    <property type="project" value="TreeGrafter"/>
</dbReference>
<dbReference type="GO" id="GO:0046872">
    <property type="term" value="F:metal ion binding"/>
    <property type="evidence" value="ECO:0007669"/>
    <property type="project" value="UniProtKB-KW"/>
</dbReference>
<feature type="compositionally biased region" description="Pro residues" evidence="5">
    <location>
        <begin position="393"/>
        <end position="415"/>
    </location>
</feature>
<dbReference type="FunFam" id="3.20.20.150:FF:000024">
    <property type="entry name" value="L-rhamnose isomerase"/>
    <property type="match status" value="1"/>
</dbReference>
<dbReference type="NCBIfam" id="NF006189">
    <property type="entry name" value="PRK08324.1-3"/>
    <property type="match status" value="1"/>
</dbReference>
<dbReference type="PRINTS" id="PR00080">
    <property type="entry name" value="SDRFAMILY"/>
</dbReference>
<dbReference type="PANTHER" id="PTHR30268:SF0">
    <property type="entry name" value="L-RHAMNOSE ISOMERASE"/>
    <property type="match status" value="1"/>
</dbReference>
<evidence type="ECO:0000256" key="1">
    <source>
        <dbReference type="ARBA" id="ARBA00022723"/>
    </source>
</evidence>
<dbReference type="SUPFAM" id="SSF51735">
    <property type="entry name" value="NAD(P)-binding Rossmann-fold domains"/>
    <property type="match status" value="1"/>
</dbReference>
<evidence type="ECO:0000259" key="6">
    <source>
        <dbReference type="SMART" id="SM01007"/>
    </source>
</evidence>
<dbReference type="Gene3D" id="3.20.20.150">
    <property type="entry name" value="Divalent-metal-dependent TIM barrel enzymes"/>
    <property type="match status" value="1"/>
</dbReference>
<protein>
    <submittedName>
        <fullName evidence="7">Rhamnulose-1-phosphate aldolase/alcohol dehydrogenase</fullName>
    </submittedName>
</protein>
<dbReference type="Gene3D" id="3.40.225.10">
    <property type="entry name" value="Class II aldolase/adducin N-terminal domain"/>
    <property type="match status" value="1"/>
</dbReference>
<dbReference type="InterPro" id="IPR013454">
    <property type="entry name" value="Bifunc_RhaD/ADH"/>
</dbReference>
<dbReference type="SMART" id="SM01007">
    <property type="entry name" value="Aldolase_II"/>
    <property type="match status" value="1"/>
</dbReference>
<dbReference type="Pfam" id="PF01261">
    <property type="entry name" value="AP_endonuc_2"/>
    <property type="match status" value="1"/>
</dbReference>
<dbReference type="Pfam" id="PF00106">
    <property type="entry name" value="adh_short"/>
    <property type="match status" value="1"/>
</dbReference>
<dbReference type="FunFam" id="3.40.50.720:FF:000084">
    <property type="entry name" value="Short-chain dehydrogenase reductase"/>
    <property type="match status" value="1"/>
</dbReference>